<dbReference type="OrthoDB" id="2668125at2759"/>
<name>A0A9P7EWI0_9AGAM</name>
<dbReference type="Proteomes" id="UP000823399">
    <property type="component" value="Unassembled WGS sequence"/>
</dbReference>
<evidence type="ECO:0000259" key="3">
    <source>
        <dbReference type="Pfam" id="PF06422"/>
    </source>
</evidence>
<keyword evidence="2" id="KW-1133">Transmembrane helix</keyword>
<dbReference type="InterPro" id="IPR010929">
    <property type="entry name" value="PDR_CDR_ABC"/>
</dbReference>
<sequence length="88" mass="10565">MGPFIEFAGGYLTNPEATERYQFCLAKTADQFMYSRLNLEYSHHWRNLGIVFGHFTFNIVAVFWFRYFTRIRTVSVFASLRQNLIRRK</sequence>
<dbReference type="RefSeq" id="XP_041287086.1">
    <property type="nucleotide sequence ID" value="XM_041429769.1"/>
</dbReference>
<dbReference type="GO" id="GO:0042626">
    <property type="term" value="F:ATPase-coupled transmembrane transporter activity"/>
    <property type="evidence" value="ECO:0007669"/>
    <property type="project" value="InterPro"/>
</dbReference>
<feature type="domain" description="CDR ABC transporter" evidence="3">
    <location>
        <begin position="29"/>
        <end position="66"/>
    </location>
</feature>
<evidence type="ECO:0000256" key="1">
    <source>
        <dbReference type="ARBA" id="ARBA00022448"/>
    </source>
</evidence>
<dbReference type="EMBL" id="JABBWM010000086">
    <property type="protein sequence ID" value="KAG2093125.1"/>
    <property type="molecule type" value="Genomic_DNA"/>
</dbReference>
<dbReference type="Pfam" id="PF06422">
    <property type="entry name" value="PDR_CDR"/>
    <property type="match status" value="1"/>
</dbReference>
<evidence type="ECO:0000313" key="5">
    <source>
        <dbReference type="Proteomes" id="UP000823399"/>
    </source>
</evidence>
<dbReference type="GeneID" id="64692028"/>
<dbReference type="GO" id="GO:0016020">
    <property type="term" value="C:membrane"/>
    <property type="evidence" value="ECO:0007669"/>
    <property type="project" value="InterPro"/>
</dbReference>
<gene>
    <name evidence="4" type="ORF">F5147DRAFT_424816</name>
</gene>
<keyword evidence="1" id="KW-0813">Transport</keyword>
<protein>
    <recommendedName>
        <fullName evidence="3">CDR ABC transporter domain-containing protein</fullName>
    </recommendedName>
</protein>
<evidence type="ECO:0000313" key="4">
    <source>
        <dbReference type="EMBL" id="KAG2093125.1"/>
    </source>
</evidence>
<proteinExistence type="predicted"/>
<organism evidence="4 5">
    <name type="scientific">Suillus discolor</name>
    <dbReference type="NCBI Taxonomy" id="1912936"/>
    <lineage>
        <taxon>Eukaryota</taxon>
        <taxon>Fungi</taxon>
        <taxon>Dikarya</taxon>
        <taxon>Basidiomycota</taxon>
        <taxon>Agaricomycotina</taxon>
        <taxon>Agaricomycetes</taxon>
        <taxon>Agaricomycetidae</taxon>
        <taxon>Boletales</taxon>
        <taxon>Suillineae</taxon>
        <taxon>Suillaceae</taxon>
        <taxon>Suillus</taxon>
    </lineage>
</organism>
<evidence type="ECO:0000256" key="2">
    <source>
        <dbReference type="SAM" id="Phobius"/>
    </source>
</evidence>
<reference evidence="4" key="1">
    <citation type="journal article" date="2020" name="New Phytol.">
        <title>Comparative genomics reveals dynamic genome evolution in host specialist ectomycorrhizal fungi.</title>
        <authorList>
            <person name="Lofgren L.A."/>
            <person name="Nguyen N.H."/>
            <person name="Vilgalys R."/>
            <person name="Ruytinx J."/>
            <person name="Liao H.L."/>
            <person name="Branco S."/>
            <person name="Kuo A."/>
            <person name="LaButti K."/>
            <person name="Lipzen A."/>
            <person name="Andreopoulos W."/>
            <person name="Pangilinan J."/>
            <person name="Riley R."/>
            <person name="Hundley H."/>
            <person name="Na H."/>
            <person name="Barry K."/>
            <person name="Grigoriev I.V."/>
            <person name="Stajich J.E."/>
            <person name="Kennedy P.G."/>
        </authorList>
    </citation>
    <scope>NUCLEOTIDE SEQUENCE</scope>
    <source>
        <strain evidence="4">FC423</strain>
    </source>
</reference>
<keyword evidence="2" id="KW-0472">Membrane</keyword>
<dbReference type="AlphaFoldDB" id="A0A9P7EWI0"/>
<feature type="transmembrane region" description="Helical" evidence="2">
    <location>
        <begin position="45"/>
        <end position="65"/>
    </location>
</feature>
<keyword evidence="5" id="KW-1185">Reference proteome</keyword>
<keyword evidence="2" id="KW-0812">Transmembrane</keyword>
<dbReference type="GO" id="GO:0005524">
    <property type="term" value="F:ATP binding"/>
    <property type="evidence" value="ECO:0007669"/>
    <property type="project" value="InterPro"/>
</dbReference>
<comment type="caution">
    <text evidence="4">The sequence shown here is derived from an EMBL/GenBank/DDBJ whole genome shotgun (WGS) entry which is preliminary data.</text>
</comment>
<accession>A0A9P7EWI0</accession>